<dbReference type="SUPFAM" id="SSF143422">
    <property type="entry name" value="Transposase IS200-like"/>
    <property type="match status" value="1"/>
</dbReference>
<gene>
    <name evidence="1" type="ORF">SAMN02745131_02650</name>
</gene>
<dbReference type="GO" id="GO:0004803">
    <property type="term" value="F:transposase activity"/>
    <property type="evidence" value="ECO:0007669"/>
    <property type="project" value="InterPro"/>
</dbReference>
<accession>A0A1M5BRS6</accession>
<name>A0A1M5BRS6_9BACT</name>
<dbReference type="InterPro" id="IPR036515">
    <property type="entry name" value="Transposase_17_sf"/>
</dbReference>
<dbReference type="AlphaFoldDB" id="A0A1M5BRS6"/>
<dbReference type="STRING" id="1121884.SAMN02745131_02650"/>
<protein>
    <submittedName>
        <fullName evidence="1">Transposase IS200 like</fullName>
    </submittedName>
</protein>
<dbReference type="EMBL" id="FQUU01000011">
    <property type="protein sequence ID" value="SHF45233.1"/>
    <property type="molecule type" value="Genomic_DNA"/>
</dbReference>
<dbReference type="InterPro" id="IPR052715">
    <property type="entry name" value="RAYT_transposase"/>
</dbReference>
<evidence type="ECO:0000313" key="2">
    <source>
        <dbReference type="Proteomes" id="UP000184048"/>
    </source>
</evidence>
<dbReference type="RefSeq" id="WP_072835820.1">
    <property type="nucleotide sequence ID" value="NZ_FQUU01000011.1"/>
</dbReference>
<dbReference type="GO" id="GO:0006313">
    <property type="term" value="P:DNA transposition"/>
    <property type="evidence" value="ECO:0007669"/>
    <property type="project" value="InterPro"/>
</dbReference>
<organism evidence="1 2">
    <name type="scientific">Flavisolibacter ginsengisoli DSM 18119</name>
    <dbReference type="NCBI Taxonomy" id="1121884"/>
    <lineage>
        <taxon>Bacteria</taxon>
        <taxon>Pseudomonadati</taxon>
        <taxon>Bacteroidota</taxon>
        <taxon>Chitinophagia</taxon>
        <taxon>Chitinophagales</taxon>
        <taxon>Chitinophagaceae</taxon>
        <taxon>Flavisolibacter</taxon>
    </lineage>
</organism>
<proteinExistence type="predicted"/>
<evidence type="ECO:0000313" key="1">
    <source>
        <dbReference type="EMBL" id="SHF45233.1"/>
    </source>
</evidence>
<dbReference type="GO" id="GO:0043565">
    <property type="term" value="F:sequence-specific DNA binding"/>
    <property type="evidence" value="ECO:0007669"/>
    <property type="project" value="TreeGrafter"/>
</dbReference>
<dbReference type="PANTHER" id="PTHR36966">
    <property type="entry name" value="REP-ASSOCIATED TYROSINE TRANSPOSASE"/>
    <property type="match status" value="1"/>
</dbReference>
<dbReference type="PANTHER" id="PTHR36966:SF1">
    <property type="entry name" value="REP-ASSOCIATED TYROSINE TRANSPOSASE"/>
    <property type="match status" value="1"/>
</dbReference>
<dbReference type="Proteomes" id="UP000184048">
    <property type="component" value="Unassembled WGS sequence"/>
</dbReference>
<reference evidence="1 2" key="1">
    <citation type="submission" date="2016-11" db="EMBL/GenBank/DDBJ databases">
        <authorList>
            <person name="Jaros S."/>
            <person name="Januszkiewicz K."/>
            <person name="Wedrychowicz H."/>
        </authorList>
    </citation>
    <scope>NUCLEOTIDE SEQUENCE [LARGE SCALE GENOMIC DNA]</scope>
    <source>
        <strain evidence="1 2">DSM 18119</strain>
    </source>
</reference>
<keyword evidence="2" id="KW-1185">Reference proteome</keyword>
<sequence>MSIETLVTSKGVYFITFTCHNWLPLIDTADAYDEVYKFFEVIKKEGNDIVGYVIMPNHLHLLINYRNTSKKLNTIIGNGKRFLAYDIVNKLQQKKENELLNLLTSGVEPKRQIKRKEA</sequence>
<dbReference type="Gene3D" id="3.30.70.1290">
    <property type="entry name" value="Transposase IS200-like"/>
    <property type="match status" value="1"/>
</dbReference>
<dbReference type="OrthoDB" id="9788881at2"/>